<dbReference type="KEGG" id="scor:J3U87_03060"/>
<dbReference type="Gene3D" id="3.40.50.300">
    <property type="entry name" value="P-loop containing nucleotide triphosphate hydrolases"/>
    <property type="match status" value="1"/>
</dbReference>
<dbReference type="RefSeq" id="WP_237381553.1">
    <property type="nucleotide sequence ID" value="NZ_CP071793.1"/>
</dbReference>
<evidence type="ECO:0008006" key="4">
    <source>
        <dbReference type="Google" id="ProtNLM"/>
    </source>
</evidence>
<accession>A0A8A4TN79</accession>
<sequence>MNQPKKSIDWVPRTILLLGTDASGKNHVAGLWANKLKELGCDFVVREGALGGPVAERSDHGEKGRVSLWMERGFIFFFPLMKWMVPAVLTLLLHWDAVRFKPPRHRLLVVSHSALRILAFYLGQSKRYERSKTLPAWLERAIGRVQEVSKAMVIVLDVDDETRQQRIENRLREGSIDPFDRFMAADSERSERIEACLVAITRRYYQAYLVENNDLSDKTLWEEFRKACADHQRRMAS</sequence>
<dbReference type="Proteomes" id="UP000663929">
    <property type="component" value="Chromosome"/>
</dbReference>
<organism evidence="2 3">
    <name type="scientific">Sulfidibacter corallicola</name>
    <dbReference type="NCBI Taxonomy" id="2818388"/>
    <lineage>
        <taxon>Bacteria</taxon>
        <taxon>Pseudomonadati</taxon>
        <taxon>Acidobacteriota</taxon>
        <taxon>Holophagae</taxon>
        <taxon>Acanthopleuribacterales</taxon>
        <taxon>Acanthopleuribacteraceae</taxon>
        <taxon>Sulfidibacter</taxon>
    </lineage>
</organism>
<dbReference type="InterPro" id="IPR027417">
    <property type="entry name" value="P-loop_NTPase"/>
</dbReference>
<reference evidence="2" key="1">
    <citation type="submission" date="2021-03" db="EMBL/GenBank/DDBJ databases">
        <title>Acanthopleuribacteraceae sp. M133.</title>
        <authorList>
            <person name="Wang G."/>
        </authorList>
    </citation>
    <scope>NUCLEOTIDE SEQUENCE</scope>
    <source>
        <strain evidence="2">M133</strain>
    </source>
</reference>
<keyword evidence="1" id="KW-1133">Transmembrane helix</keyword>
<keyword evidence="1" id="KW-0472">Membrane</keyword>
<proteinExistence type="predicted"/>
<evidence type="ECO:0000313" key="3">
    <source>
        <dbReference type="Proteomes" id="UP000663929"/>
    </source>
</evidence>
<evidence type="ECO:0000313" key="2">
    <source>
        <dbReference type="EMBL" id="QTD51426.1"/>
    </source>
</evidence>
<protein>
    <recommendedName>
        <fullName evidence="4">Thymidylate kinase</fullName>
    </recommendedName>
</protein>
<dbReference type="AlphaFoldDB" id="A0A8A4TN79"/>
<name>A0A8A4TN79_SULCO</name>
<keyword evidence="1" id="KW-0812">Transmembrane</keyword>
<feature type="transmembrane region" description="Helical" evidence="1">
    <location>
        <begin position="73"/>
        <end position="95"/>
    </location>
</feature>
<keyword evidence="3" id="KW-1185">Reference proteome</keyword>
<dbReference type="SUPFAM" id="SSF52540">
    <property type="entry name" value="P-loop containing nucleoside triphosphate hydrolases"/>
    <property type="match status" value="1"/>
</dbReference>
<gene>
    <name evidence="2" type="ORF">J3U87_03060</name>
</gene>
<dbReference type="EMBL" id="CP071793">
    <property type="protein sequence ID" value="QTD51426.1"/>
    <property type="molecule type" value="Genomic_DNA"/>
</dbReference>
<evidence type="ECO:0000256" key="1">
    <source>
        <dbReference type="SAM" id="Phobius"/>
    </source>
</evidence>